<feature type="transmembrane region" description="Helical" evidence="1">
    <location>
        <begin position="413"/>
        <end position="430"/>
    </location>
</feature>
<feature type="transmembrane region" description="Helical" evidence="1">
    <location>
        <begin position="488"/>
        <end position="505"/>
    </location>
</feature>
<evidence type="ECO:0000259" key="2">
    <source>
        <dbReference type="Pfam" id="PF09925"/>
    </source>
</evidence>
<dbReference type="RefSeq" id="WP_088910200.1">
    <property type="nucleotide sequence ID" value="NZ_CP018145.1"/>
</dbReference>
<dbReference type="Proteomes" id="UP000197781">
    <property type="component" value="Chromosome"/>
</dbReference>
<feature type="domain" description="DUF2157" evidence="2">
    <location>
        <begin position="11"/>
        <end position="114"/>
    </location>
</feature>
<feature type="transmembrane region" description="Helical" evidence="1">
    <location>
        <begin position="201"/>
        <end position="218"/>
    </location>
</feature>
<dbReference type="Pfam" id="PF09925">
    <property type="entry name" value="DUF2157"/>
    <property type="match status" value="1"/>
</dbReference>
<feature type="transmembrane region" description="Helical" evidence="1">
    <location>
        <begin position="38"/>
        <end position="55"/>
    </location>
</feature>
<protein>
    <recommendedName>
        <fullName evidence="2">DUF2157 domain-containing protein</fullName>
    </recommendedName>
</protein>
<feature type="transmembrane region" description="Helical" evidence="1">
    <location>
        <begin position="250"/>
        <end position="270"/>
    </location>
</feature>
<dbReference type="InterPro" id="IPR018677">
    <property type="entry name" value="DUF2157"/>
</dbReference>
<dbReference type="KEGG" id="bfm:BP422_25865"/>
<feature type="transmembrane region" description="Helical" evidence="1">
    <location>
        <begin position="388"/>
        <end position="406"/>
    </location>
</feature>
<accession>A0A220MPE3</accession>
<feature type="transmembrane region" description="Helical" evidence="1">
    <location>
        <begin position="553"/>
        <end position="572"/>
    </location>
</feature>
<dbReference type="EMBL" id="CP018145">
    <property type="protein sequence ID" value="ASJ56665.1"/>
    <property type="molecule type" value="Genomic_DNA"/>
</dbReference>
<proteinExistence type="predicted"/>
<feature type="transmembrane region" description="Helical" evidence="1">
    <location>
        <begin position="118"/>
        <end position="139"/>
    </location>
</feature>
<feature type="transmembrane region" description="Helical" evidence="1">
    <location>
        <begin position="9"/>
        <end position="26"/>
    </location>
</feature>
<feature type="transmembrane region" description="Helical" evidence="1">
    <location>
        <begin position="145"/>
        <end position="163"/>
    </location>
</feature>
<keyword evidence="1" id="KW-0472">Membrane</keyword>
<evidence type="ECO:0000313" key="4">
    <source>
        <dbReference type="Proteomes" id="UP000197781"/>
    </source>
</evidence>
<organism evidence="3 4">
    <name type="scientific">Brevibacillus formosus</name>
    <dbReference type="NCBI Taxonomy" id="54913"/>
    <lineage>
        <taxon>Bacteria</taxon>
        <taxon>Bacillati</taxon>
        <taxon>Bacillota</taxon>
        <taxon>Bacilli</taxon>
        <taxon>Bacillales</taxon>
        <taxon>Paenibacillaceae</taxon>
        <taxon>Brevibacillus</taxon>
    </lineage>
</organism>
<sequence>MQQNGVRTGYFLSISLLLSSILYFFASNWPLMVREQKIGVSVAILVLFYLLSYGLRFIKRHSFLSNWLLVAGGLAFGISVALLGQIYNSHADSYMLFVVWLIPNLLFAILTRYQPFYVISYVLAHLAIYFFLHPSAIHVAREDEWWFMMFWLIALGNIILFWLTSTGKLHSKPIYYLSFLTFSLSLFGSSFTEVYGPLPELLYVLTGGILFVTFLKWVPSRGFLIVTASLLSLFVLVQFISYMVKYFSEGFFVFMLLLTVLIVWGAVAGINWMRKESVHQKSKWVVFFQEAFTVLVTTIAASIGAISIAGLLFLIIEEETVIDLLFFLSLIGFIGPVVFMRGMNATVRYTLLTMGYILGVGSVLFLAGVYWIVFLLVLLYVWKAVSAIPARLLTQLTFLVVLATKLDEYLPSFEYVLLIIFATQLAMHYVKQFPVVLQNSSLVYALLSLLILTEERFQSGSMNVVVNLVFFAVSTYLLYRTLHQQNKVRFGIVLGFWFAFLLMKYYDMLWSLLHKSLSLLLLSLMFFIATLWWDRRAKIEWAKSEPSLLVRKALVLLPVILLQFALIGYQVWSSEAILANGKTVKLELVPIDPRSLLQGDYVRLGYTISALDHEQVDSGDKIRVVLRQQANGLHSYSGYYELNGRWNRAYEPQPSDVIINGSTIGGNQVEYGIESYFVPEGTGLEVERNAKYAIVKIGEKGDAILESLSNQ</sequence>
<feature type="transmembrane region" description="Helical" evidence="1">
    <location>
        <begin position="351"/>
        <end position="382"/>
    </location>
</feature>
<feature type="transmembrane region" description="Helical" evidence="1">
    <location>
        <begin position="321"/>
        <end position="339"/>
    </location>
</feature>
<reference evidence="3 4" key="1">
    <citation type="submission" date="2016-11" db="EMBL/GenBank/DDBJ databases">
        <authorList>
            <person name="Jaros S."/>
            <person name="Januszkiewicz K."/>
            <person name="Wedrychowicz H."/>
        </authorList>
    </citation>
    <scope>NUCLEOTIDE SEQUENCE [LARGE SCALE GENOMIC DNA]</scope>
    <source>
        <strain evidence="3 4">NF2</strain>
    </source>
</reference>
<feature type="transmembrane region" description="Helical" evidence="1">
    <location>
        <begin position="67"/>
        <end position="87"/>
    </location>
</feature>
<dbReference type="AlphaFoldDB" id="A0A220MPE3"/>
<keyword evidence="1" id="KW-1133">Transmembrane helix</keyword>
<feature type="transmembrane region" description="Helical" evidence="1">
    <location>
        <begin position="517"/>
        <end position="533"/>
    </location>
</feature>
<evidence type="ECO:0000256" key="1">
    <source>
        <dbReference type="SAM" id="Phobius"/>
    </source>
</evidence>
<feature type="transmembrane region" description="Helical" evidence="1">
    <location>
        <begin position="464"/>
        <end position="482"/>
    </location>
</feature>
<feature type="transmembrane region" description="Helical" evidence="1">
    <location>
        <begin position="93"/>
        <end position="111"/>
    </location>
</feature>
<evidence type="ECO:0000313" key="3">
    <source>
        <dbReference type="EMBL" id="ASJ56665.1"/>
    </source>
</evidence>
<gene>
    <name evidence="3" type="ORF">BP422_25865</name>
</gene>
<name>A0A220MPE3_9BACL</name>
<feature type="transmembrane region" description="Helical" evidence="1">
    <location>
        <begin position="175"/>
        <end position="195"/>
    </location>
</feature>
<feature type="transmembrane region" description="Helical" evidence="1">
    <location>
        <begin position="223"/>
        <end position="244"/>
    </location>
</feature>
<keyword evidence="1" id="KW-0812">Transmembrane</keyword>
<dbReference type="Pfam" id="PF14345">
    <property type="entry name" value="GDYXXLXY"/>
    <property type="match status" value="1"/>
</dbReference>
<dbReference type="InterPro" id="IPR025833">
    <property type="entry name" value="GDYXXLXY"/>
</dbReference>
<feature type="transmembrane region" description="Helical" evidence="1">
    <location>
        <begin position="291"/>
        <end position="315"/>
    </location>
</feature>